<dbReference type="InterPro" id="IPR014189">
    <property type="entry name" value="Quinone_OxRdtase_PIG3"/>
</dbReference>
<dbReference type="SMART" id="SM00829">
    <property type="entry name" value="PKS_ER"/>
    <property type="match status" value="1"/>
</dbReference>
<protein>
    <submittedName>
        <fullName evidence="5">NAD(P)H-quinone oxidoreductase</fullName>
    </submittedName>
</protein>
<keyword evidence="1" id="KW-0521">NADP</keyword>
<name>A0ABT3QGK4_9PROT</name>
<evidence type="ECO:0000256" key="1">
    <source>
        <dbReference type="ARBA" id="ARBA00022857"/>
    </source>
</evidence>
<feature type="region of interest" description="Disordered" evidence="3">
    <location>
        <begin position="310"/>
        <end position="334"/>
    </location>
</feature>
<comment type="caution">
    <text evidence="5">The sequence shown here is derived from an EMBL/GenBank/DDBJ whole genome shotgun (WGS) entry which is preliminary data.</text>
</comment>
<reference evidence="5 6" key="1">
    <citation type="submission" date="2022-11" db="EMBL/GenBank/DDBJ databases">
        <title>Genome sequencing of Acetobacter type strain.</title>
        <authorList>
            <person name="Heo J."/>
            <person name="Lee D."/>
            <person name="Han B.-H."/>
            <person name="Hong S.-B."/>
            <person name="Kwon S.-W."/>
        </authorList>
    </citation>
    <scope>NUCLEOTIDE SEQUENCE [LARGE SCALE GENOMIC DNA]</scope>
    <source>
        <strain evidence="5 6">KACC 21253</strain>
    </source>
</reference>
<gene>
    <name evidence="5" type="ORF">OQ497_10650</name>
</gene>
<dbReference type="CDD" id="cd05276">
    <property type="entry name" value="p53_inducible_oxidoreductase"/>
    <property type="match status" value="1"/>
</dbReference>
<evidence type="ECO:0000259" key="4">
    <source>
        <dbReference type="SMART" id="SM00829"/>
    </source>
</evidence>
<proteinExistence type="predicted"/>
<dbReference type="SUPFAM" id="SSF51735">
    <property type="entry name" value="NAD(P)-binding Rossmann-fold domains"/>
    <property type="match status" value="1"/>
</dbReference>
<dbReference type="InterPro" id="IPR020843">
    <property type="entry name" value="ER"/>
</dbReference>
<dbReference type="Pfam" id="PF00107">
    <property type="entry name" value="ADH_zinc_N"/>
    <property type="match status" value="1"/>
</dbReference>
<dbReference type="NCBIfam" id="TIGR02824">
    <property type="entry name" value="quinone_pig3"/>
    <property type="match status" value="1"/>
</dbReference>
<evidence type="ECO:0000313" key="5">
    <source>
        <dbReference type="EMBL" id="MCX2564414.1"/>
    </source>
</evidence>
<evidence type="ECO:0000256" key="2">
    <source>
        <dbReference type="ARBA" id="ARBA00023002"/>
    </source>
</evidence>
<evidence type="ECO:0000313" key="6">
    <source>
        <dbReference type="Proteomes" id="UP001301152"/>
    </source>
</evidence>
<keyword evidence="6" id="KW-1185">Reference proteome</keyword>
<dbReference type="Gene3D" id="3.90.180.10">
    <property type="entry name" value="Medium-chain alcohol dehydrogenases, catalytic domain"/>
    <property type="match status" value="1"/>
</dbReference>
<organism evidence="5 6">
    <name type="scientific">Acetobacter thailandicus</name>
    <dbReference type="NCBI Taxonomy" id="1502842"/>
    <lineage>
        <taxon>Bacteria</taxon>
        <taxon>Pseudomonadati</taxon>
        <taxon>Pseudomonadota</taxon>
        <taxon>Alphaproteobacteria</taxon>
        <taxon>Acetobacterales</taxon>
        <taxon>Acetobacteraceae</taxon>
        <taxon>Acetobacter</taxon>
    </lineage>
</organism>
<feature type="domain" description="Enoyl reductase (ER)" evidence="4">
    <location>
        <begin position="10"/>
        <end position="326"/>
    </location>
</feature>
<sequence length="334" mass="35062">MVAATVPAPGGPDAIRFETLSVPQPGPGDILVRVLACGVNRPDVMQRKGLYPPPPGAHPGLGLEVAGIVAACGEPLPGQTMLEVGARVCALTNGGGYAEYALVPAAQSLPWPDGFNAVEAAALPETFFTVWSNLFMPAFPAPGARVLIHGGSSGIGTAAIQLVRSFGGIPYVTAGTAEKCALCEKLGAIAINYREEDFAERLRELTDKKGVNIILDMVGGGYLERNLRSLSTDGRLVIIALQSGSKAPDADLTRIMTQRLTITGSALRKRSPEAKAQIAQQLQQHAWPLLASGEITPLIHTILPLSQAAQAHEEMESGNHSGKIILTTEESPQS</sequence>
<dbReference type="InterPro" id="IPR011032">
    <property type="entry name" value="GroES-like_sf"/>
</dbReference>
<dbReference type="InterPro" id="IPR036291">
    <property type="entry name" value="NAD(P)-bd_dom_sf"/>
</dbReference>
<dbReference type="EMBL" id="JAPIUZ010000005">
    <property type="protein sequence ID" value="MCX2564414.1"/>
    <property type="molecule type" value="Genomic_DNA"/>
</dbReference>
<dbReference type="Gene3D" id="3.40.50.720">
    <property type="entry name" value="NAD(P)-binding Rossmann-like Domain"/>
    <property type="match status" value="1"/>
</dbReference>
<dbReference type="Proteomes" id="UP001301152">
    <property type="component" value="Unassembled WGS sequence"/>
</dbReference>
<dbReference type="SUPFAM" id="SSF50129">
    <property type="entry name" value="GroES-like"/>
    <property type="match status" value="1"/>
</dbReference>
<dbReference type="InterPro" id="IPR013154">
    <property type="entry name" value="ADH-like_N"/>
</dbReference>
<dbReference type="Pfam" id="PF08240">
    <property type="entry name" value="ADH_N"/>
    <property type="match status" value="1"/>
</dbReference>
<evidence type="ECO:0000256" key="3">
    <source>
        <dbReference type="SAM" id="MobiDB-lite"/>
    </source>
</evidence>
<dbReference type="PANTHER" id="PTHR48106">
    <property type="entry name" value="QUINONE OXIDOREDUCTASE PIG3-RELATED"/>
    <property type="match status" value="1"/>
</dbReference>
<keyword evidence="2" id="KW-0560">Oxidoreductase</keyword>
<dbReference type="InterPro" id="IPR013149">
    <property type="entry name" value="ADH-like_C"/>
</dbReference>
<accession>A0ABT3QGK4</accession>
<dbReference type="PANTHER" id="PTHR48106:SF8">
    <property type="entry name" value="OS02G0805600 PROTEIN"/>
    <property type="match status" value="1"/>
</dbReference>